<dbReference type="Proteomes" id="UP001210211">
    <property type="component" value="Unassembled WGS sequence"/>
</dbReference>
<gene>
    <name evidence="4" type="ORF">LUZ61_016880</name>
</gene>
<dbReference type="PANTHER" id="PTHR31636">
    <property type="entry name" value="OSJNBA0084A10.13 PROTEIN-RELATED"/>
    <property type="match status" value="1"/>
</dbReference>
<dbReference type="InterPro" id="IPR005202">
    <property type="entry name" value="TF_GRAS"/>
</dbReference>
<feature type="region of interest" description="Leucine repeat II (LRII)" evidence="3">
    <location>
        <begin position="417"/>
        <end position="449"/>
    </location>
</feature>
<feature type="region of interest" description="SAW" evidence="3">
    <location>
        <begin position="554"/>
        <end position="629"/>
    </location>
</feature>
<protein>
    <submittedName>
        <fullName evidence="4">Uncharacterized protein</fullName>
    </submittedName>
</protein>
<dbReference type="EMBL" id="JAMRDG010000002">
    <property type="protein sequence ID" value="KAJ3687716.1"/>
    <property type="molecule type" value="Genomic_DNA"/>
</dbReference>
<evidence type="ECO:0000256" key="1">
    <source>
        <dbReference type="ARBA" id="ARBA00023015"/>
    </source>
</evidence>
<dbReference type="Pfam" id="PF03514">
    <property type="entry name" value="GRAS"/>
    <property type="match status" value="1"/>
</dbReference>
<dbReference type="AlphaFoldDB" id="A0AAD5Z6E6"/>
<comment type="similarity">
    <text evidence="3">Belongs to the GRAS family.</text>
</comment>
<evidence type="ECO:0000256" key="2">
    <source>
        <dbReference type="ARBA" id="ARBA00023163"/>
    </source>
</evidence>
<feature type="region of interest" description="Leucine repeat I (LRI)" evidence="3">
    <location>
        <begin position="257"/>
        <end position="317"/>
    </location>
</feature>
<reference evidence="4 5" key="1">
    <citation type="journal article" date="2022" name="Cell">
        <title>Repeat-based holocentromeres influence genome architecture and karyotype evolution.</title>
        <authorList>
            <person name="Hofstatter P.G."/>
            <person name="Thangavel G."/>
            <person name="Lux T."/>
            <person name="Neumann P."/>
            <person name="Vondrak T."/>
            <person name="Novak P."/>
            <person name="Zhang M."/>
            <person name="Costa L."/>
            <person name="Castellani M."/>
            <person name="Scott A."/>
            <person name="Toegelov H."/>
            <person name="Fuchs J."/>
            <person name="Mata-Sucre Y."/>
            <person name="Dias Y."/>
            <person name="Vanzela A.L.L."/>
            <person name="Huettel B."/>
            <person name="Almeida C.C.S."/>
            <person name="Simkova H."/>
            <person name="Souza G."/>
            <person name="Pedrosa-Harand A."/>
            <person name="Macas J."/>
            <person name="Mayer K.F.X."/>
            <person name="Houben A."/>
            <person name="Marques A."/>
        </authorList>
    </citation>
    <scope>NUCLEOTIDE SEQUENCE [LARGE SCALE GENOMIC DNA]</scope>
    <source>
        <strain evidence="4">RhyTen1mFocal</strain>
    </source>
</reference>
<comment type="caution">
    <text evidence="3">Lacks conserved residue(s) required for the propagation of feature annotation.</text>
</comment>
<evidence type="ECO:0000256" key="3">
    <source>
        <dbReference type="PROSITE-ProRule" id="PRU01191"/>
    </source>
</evidence>
<sequence>MVLPDENNFCSLKLDEARSVINSMSRTNISQNVFEKYPIDELYPALDYIYQILLEDDIDEQFSGYQDVAGLPDMEKPFYDILGEKYPPSPNTNVALSQTKSNHNSDTCSSCSDNLSFTKNYRSESILEKEFQRGVEEGKKFLPTINNLAIDLHVSRLSLDKAHTDKSSEIELEKETAHGLPKMRKSSTDAGLNFLEGRNSKISMPCYEETTRDEMFDKILLYHGEEYARKEISHLQEIMKCQANQNGNQVENLEDSIDFESLLVQCSEAIVLNDHNMAEELIKEIRKHVSPVGSGIQRLACILTDGLEARMVGTGSEKYRQLVSKQISTREILKAYHMYITASPLLKISYCFANGYICKVAENASRIHIIDLGITFGFQWPPLIQALAKRKGGAPKLRITGIDLPQPGFRPAERLKQIGVRLEEYAKSFGVPFEYHCIASLWESIRIDDLKIDDEEVLIVNSMFRFKQVRDETFAKDSARNQVLNLIKQIKPKVFILGIFNLSFSPFFTSRFKKVLSLYSMLFDMFDTLVPRDDEGRQLMERAVLAPPIFNLVACEGQDQVERPETYKQWHKRISQAGFKLLAMDQDIFKDCNAKVKSGYHEEFFVQEESDWLLQGWKGRIIYGLSVWEPK</sequence>
<accession>A0AAD5Z6E6</accession>
<keyword evidence="5" id="KW-1185">Reference proteome</keyword>
<keyword evidence="1" id="KW-0805">Transcription regulation</keyword>
<dbReference type="PROSITE" id="PS50985">
    <property type="entry name" value="GRAS"/>
    <property type="match status" value="1"/>
</dbReference>
<name>A0AAD5Z6E6_9POAL</name>
<proteinExistence type="inferred from homology"/>
<evidence type="ECO:0000313" key="5">
    <source>
        <dbReference type="Proteomes" id="UP001210211"/>
    </source>
</evidence>
<feature type="region of interest" description="VHIID" evidence="3">
    <location>
        <begin position="336"/>
        <end position="401"/>
    </location>
</feature>
<feature type="short sequence motif" description="VHIID" evidence="3">
    <location>
        <begin position="367"/>
        <end position="371"/>
    </location>
</feature>
<keyword evidence="2" id="KW-0804">Transcription</keyword>
<evidence type="ECO:0000313" key="4">
    <source>
        <dbReference type="EMBL" id="KAJ3687716.1"/>
    </source>
</evidence>
<organism evidence="4 5">
    <name type="scientific">Rhynchospora tenuis</name>
    <dbReference type="NCBI Taxonomy" id="198213"/>
    <lineage>
        <taxon>Eukaryota</taxon>
        <taxon>Viridiplantae</taxon>
        <taxon>Streptophyta</taxon>
        <taxon>Embryophyta</taxon>
        <taxon>Tracheophyta</taxon>
        <taxon>Spermatophyta</taxon>
        <taxon>Magnoliopsida</taxon>
        <taxon>Liliopsida</taxon>
        <taxon>Poales</taxon>
        <taxon>Cyperaceae</taxon>
        <taxon>Cyperoideae</taxon>
        <taxon>Rhynchosporeae</taxon>
        <taxon>Rhynchospora</taxon>
    </lineage>
</organism>
<comment type="caution">
    <text evidence="4">The sequence shown here is derived from an EMBL/GenBank/DDBJ whole genome shotgun (WGS) entry which is preliminary data.</text>
</comment>